<dbReference type="AlphaFoldDB" id="A0A239KJ34"/>
<gene>
    <name evidence="2" type="ORF">SAMN05421757_10795</name>
</gene>
<accession>A0A239KJ34</accession>
<name>A0A239KJ34_9RHOB</name>
<dbReference type="SUPFAM" id="SSF53300">
    <property type="entry name" value="vWA-like"/>
    <property type="match status" value="1"/>
</dbReference>
<dbReference type="Proteomes" id="UP000198426">
    <property type="component" value="Unassembled WGS sequence"/>
</dbReference>
<keyword evidence="3" id="KW-1185">Reference proteome</keyword>
<organism evidence="2 3">
    <name type="scientific">Tropicimonas sediminicola</name>
    <dbReference type="NCBI Taxonomy" id="1031541"/>
    <lineage>
        <taxon>Bacteria</taxon>
        <taxon>Pseudomonadati</taxon>
        <taxon>Pseudomonadota</taxon>
        <taxon>Alphaproteobacteria</taxon>
        <taxon>Rhodobacterales</taxon>
        <taxon>Roseobacteraceae</taxon>
        <taxon>Tropicimonas</taxon>
    </lineage>
</organism>
<dbReference type="EMBL" id="FZOY01000007">
    <property type="protein sequence ID" value="SNT17164.1"/>
    <property type="molecule type" value="Genomic_DNA"/>
</dbReference>
<feature type="chain" id="PRO_5012399084" description="VWFA domain-containing protein" evidence="1">
    <location>
        <begin position="18"/>
        <end position="245"/>
    </location>
</feature>
<dbReference type="Pfam" id="PF06707">
    <property type="entry name" value="DUF1194"/>
    <property type="match status" value="1"/>
</dbReference>
<protein>
    <recommendedName>
        <fullName evidence="4">VWFA domain-containing protein</fullName>
    </recommendedName>
</protein>
<evidence type="ECO:0000256" key="1">
    <source>
        <dbReference type="SAM" id="SignalP"/>
    </source>
</evidence>
<feature type="signal peptide" evidence="1">
    <location>
        <begin position="1"/>
        <end position="17"/>
    </location>
</feature>
<proteinExistence type="predicted"/>
<dbReference type="RefSeq" id="WP_245838064.1">
    <property type="nucleotide sequence ID" value="NZ_FZOY01000007.1"/>
</dbReference>
<evidence type="ECO:0000313" key="2">
    <source>
        <dbReference type="EMBL" id="SNT17164.1"/>
    </source>
</evidence>
<reference evidence="2 3" key="1">
    <citation type="submission" date="2017-06" db="EMBL/GenBank/DDBJ databases">
        <authorList>
            <person name="Kim H.J."/>
            <person name="Triplett B.A."/>
        </authorList>
    </citation>
    <scope>NUCLEOTIDE SEQUENCE [LARGE SCALE GENOMIC DNA]</scope>
    <source>
        <strain evidence="2 3">DSM 29339</strain>
    </source>
</reference>
<evidence type="ECO:0008006" key="4">
    <source>
        <dbReference type="Google" id="ProtNLM"/>
    </source>
</evidence>
<dbReference type="InterPro" id="IPR010607">
    <property type="entry name" value="DUF1194"/>
</dbReference>
<keyword evidence="1" id="KW-0732">Signal</keyword>
<sequence>MAAACVAAGLWALPVAAQGNCRLALQLALDISGSVDGREYRLQMDGIAWALEQPDVLSALIAMPSAPVVLSVFEWSGRDHQRVILDWWPMLSDADVAAVAGQLRSTTRRDAPVSTAVGSALAFGKARFATAPTCAREVIDISGDGRNNDGHRPQDVRPGLGNVQVNALVIGPPRGDAIGAMGREHDDLLRYFRQEVISGPGAFVEPAEGYGDYARAMRRKLLRELDVVVLGHAAHPWVQDGRAPQ</sequence>
<evidence type="ECO:0000313" key="3">
    <source>
        <dbReference type="Proteomes" id="UP000198426"/>
    </source>
</evidence>
<dbReference type="InterPro" id="IPR036465">
    <property type="entry name" value="vWFA_dom_sf"/>
</dbReference>